<dbReference type="PROSITE" id="PS51704">
    <property type="entry name" value="GP_PDE"/>
    <property type="match status" value="1"/>
</dbReference>
<dbReference type="SUPFAM" id="SSF51695">
    <property type="entry name" value="PLC-like phosphodiesterases"/>
    <property type="match status" value="1"/>
</dbReference>
<evidence type="ECO:0000313" key="6">
    <source>
        <dbReference type="Proteomes" id="UP000677054"/>
    </source>
</evidence>
<name>A0A7R8WXK1_9CRUS</name>
<keyword evidence="6" id="KW-1185">Reference proteome</keyword>
<organism evidence="5">
    <name type="scientific">Darwinula stevensoni</name>
    <dbReference type="NCBI Taxonomy" id="69355"/>
    <lineage>
        <taxon>Eukaryota</taxon>
        <taxon>Metazoa</taxon>
        <taxon>Ecdysozoa</taxon>
        <taxon>Arthropoda</taxon>
        <taxon>Crustacea</taxon>
        <taxon>Oligostraca</taxon>
        <taxon>Ostracoda</taxon>
        <taxon>Podocopa</taxon>
        <taxon>Podocopida</taxon>
        <taxon>Darwinulocopina</taxon>
        <taxon>Darwinuloidea</taxon>
        <taxon>Darwinulidae</taxon>
        <taxon>Darwinula</taxon>
    </lineage>
</organism>
<gene>
    <name evidence="5" type="ORF">DSTB1V02_LOCUS18</name>
</gene>
<dbReference type="Pfam" id="PF03009">
    <property type="entry name" value="GDPD"/>
    <property type="match status" value="1"/>
</dbReference>
<dbReference type="EMBL" id="LR899518">
    <property type="protein sequence ID" value="CAD7239979.1"/>
    <property type="molecule type" value="Genomic_DNA"/>
</dbReference>
<dbReference type="InterPro" id="IPR013783">
    <property type="entry name" value="Ig-like_fold"/>
</dbReference>
<dbReference type="PROSITE" id="PS51166">
    <property type="entry name" value="CBM20"/>
    <property type="match status" value="1"/>
</dbReference>
<reference evidence="5" key="1">
    <citation type="submission" date="2020-11" db="EMBL/GenBank/DDBJ databases">
        <authorList>
            <person name="Tran Van P."/>
        </authorList>
    </citation>
    <scope>NUCLEOTIDE SEQUENCE</scope>
</reference>
<dbReference type="OrthoDB" id="1058301at2759"/>
<dbReference type="FunFam" id="3.20.20.190:FF:000032">
    <property type="entry name" value="Glycerophosphoryl diester phosphodiesterase, putative"/>
    <property type="match status" value="1"/>
</dbReference>
<evidence type="ECO:0000313" key="5">
    <source>
        <dbReference type="EMBL" id="CAD7239979.1"/>
    </source>
</evidence>
<dbReference type="InterPro" id="IPR051578">
    <property type="entry name" value="GDPD"/>
</dbReference>
<dbReference type="GO" id="GO:0047389">
    <property type="term" value="F:glycerophosphocholine phosphodiesterase activity"/>
    <property type="evidence" value="ECO:0007669"/>
    <property type="project" value="TreeGrafter"/>
</dbReference>
<dbReference type="EMBL" id="CAJPEV010000001">
    <property type="protein sequence ID" value="CAG0878493.1"/>
    <property type="molecule type" value="Genomic_DNA"/>
</dbReference>
<evidence type="ECO:0008006" key="7">
    <source>
        <dbReference type="Google" id="ProtNLM"/>
    </source>
</evidence>
<comment type="similarity">
    <text evidence="1">Belongs to the glycerophosphoryl diester phosphodiesterase family.</text>
</comment>
<dbReference type="SUPFAM" id="SSF49452">
    <property type="entry name" value="Starch-binding domain-like"/>
    <property type="match status" value="1"/>
</dbReference>
<dbReference type="Gene3D" id="2.60.40.10">
    <property type="entry name" value="Immunoglobulins"/>
    <property type="match status" value="1"/>
</dbReference>
<dbReference type="InterPro" id="IPR057506">
    <property type="entry name" value="C2_GPCPD1"/>
</dbReference>
<keyword evidence="2" id="KW-0378">Hydrolase</keyword>
<evidence type="ECO:0000256" key="2">
    <source>
        <dbReference type="ARBA" id="ARBA00022801"/>
    </source>
</evidence>
<dbReference type="Gene3D" id="3.20.20.190">
    <property type="entry name" value="Phosphatidylinositol (PI) phosphodiesterase"/>
    <property type="match status" value="1"/>
</dbReference>
<dbReference type="GO" id="GO:0046475">
    <property type="term" value="P:glycerophospholipid catabolic process"/>
    <property type="evidence" value="ECO:0007669"/>
    <property type="project" value="TreeGrafter"/>
</dbReference>
<dbReference type="AlphaFoldDB" id="A0A7R8WXK1"/>
<evidence type="ECO:0000259" key="3">
    <source>
        <dbReference type="PROSITE" id="PS51166"/>
    </source>
</evidence>
<proteinExistence type="inferred from homology"/>
<dbReference type="SMART" id="SM01065">
    <property type="entry name" value="CBM_2"/>
    <property type="match status" value="1"/>
</dbReference>
<accession>A0A7R8WXK1</accession>
<dbReference type="GO" id="GO:2001070">
    <property type="term" value="F:starch binding"/>
    <property type="evidence" value="ECO:0007669"/>
    <property type="project" value="InterPro"/>
</dbReference>
<sequence>MMTWEIEPHCQDAVHSASDTSTGCILHTFLVENKEIHSGEVMQIIGNTPELGNWKLDKALPMELESQQVDKEVWKVTVSLPKHTEVYYRYLLIASLDRPIVKDDGKPIKVVRHWETYVDPRCITTTDNGVQKSALDTFGIIGGVRMLGNGWLSDHAVVHLKLYNSPIPPIEVWKRKFVNQKYRVKVTPVDLEKGRDETTFSLEESTEEEQDHIHWPIVEVSTMTTDDFQFCSQDQFGKVYHDGDYMLFQSNALRPETIAYMVDFYVDEPNPPSGHIPVHIGSSYILPGNLKTSNGFLTTPITGRKRRPIGQLTIEYLVVHPIKDYSCDLSTSYSKYWKTSWRGLDIGHRGSGSSHGTNPTSCSNVRENTIGSLRHAGEHGADFVEFDVQLSKDFIPVLFHDFHVGIVTERKGEGSDVLTIPVKELTLEQLHKLKLVHKEEKDPSNGGEDGNEEFQLFPTLEKALQVLKPSIGFNIEIKWTMQLKDTTYELQHPHDLNFFLDTVLRVVLEHGCLRKIVFSCFHPDVCTMLRLKQNRYPVLFLTQGETERWPQYLDPRTHSVPHAIRFAKATELLGVNAHSEDLIRNPSLIQLVKDSGLVLFCWGEENNDPKIIRQLKAWGVDGVIYDKIDTYNEKVLKVSIFSLEEKLEVDMYL</sequence>
<dbReference type="Pfam" id="PF00686">
    <property type="entry name" value="CBM_20"/>
    <property type="match status" value="1"/>
</dbReference>
<dbReference type="InterPro" id="IPR013784">
    <property type="entry name" value="Carb-bd-like_fold"/>
</dbReference>
<dbReference type="Proteomes" id="UP000677054">
    <property type="component" value="Unassembled WGS sequence"/>
</dbReference>
<dbReference type="InterPro" id="IPR002044">
    <property type="entry name" value="CBM20"/>
</dbReference>
<evidence type="ECO:0000256" key="1">
    <source>
        <dbReference type="ARBA" id="ARBA00007277"/>
    </source>
</evidence>
<feature type="domain" description="CBM20" evidence="3">
    <location>
        <begin position="19"/>
        <end position="140"/>
    </location>
</feature>
<protein>
    <recommendedName>
        <fullName evidence="7">Glycerophosphocholine phosphodiesterase</fullName>
    </recommendedName>
</protein>
<feature type="domain" description="GP-PDE" evidence="4">
    <location>
        <begin position="343"/>
        <end position="635"/>
    </location>
</feature>
<dbReference type="Pfam" id="PF25329">
    <property type="entry name" value="C2_GDE1"/>
    <property type="match status" value="1"/>
</dbReference>
<evidence type="ECO:0000259" key="4">
    <source>
        <dbReference type="PROSITE" id="PS51704"/>
    </source>
</evidence>
<dbReference type="PANTHER" id="PTHR22958:SF1">
    <property type="entry name" value="GLYCEROPHOSPHOCHOLINE PHOSPHODIESTERASE GPCPD1"/>
    <property type="match status" value="1"/>
</dbReference>
<dbReference type="PANTHER" id="PTHR22958">
    <property type="entry name" value="GLYCEROPHOSPHORYL DIESTER PHOSPHODIESTERASE"/>
    <property type="match status" value="1"/>
</dbReference>
<dbReference type="InterPro" id="IPR017946">
    <property type="entry name" value="PLC-like_Pdiesterase_TIM-brl"/>
</dbReference>
<dbReference type="InterPro" id="IPR030395">
    <property type="entry name" value="GP_PDE_dom"/>
</dbReference>